<evidence type="ECO:0000259" key="4">
    <source>
        <dbReference type="Pfam" id="PF15915"/>
    </source>
</evidence>
<evidence type="ECO:0000313" key="6">
    <source>
        <dbReference type="Proteomes" id="UP000830729"/>
    </source>
</evidence>
<dbReference type="Pfam" id="PF04967">
    <property type="entry name" value="HTH_10"/>
    <property type="match status" value="1"/>
</dbReference>
<evidence type="ECO:0000256" key="1">
    <source>
        <dbReference type="ARBA" id="ARBA00023015"/>
    </source>
</evidence>
<dbReference type="AlphaFoldDB" id="A0A8U0HYX9"/>
<dbReference type="SUPFAM" id="SSF88659">
    <property type="entry name" value="Sigma3 and sigma4 domains of RNA polymerase sigma factors"/>
    <property type="match status" value="1"/>
</dbReference>
<dbReference type="RefSeq" id="WP_248652164.1">
    <property type="nucleotide sequence ID" value="NZ_CP096659.1"/>
</dbReference>
<feature type="domain" description="HTH bat-type" evidence="3">
    <location>
        <begin position="156"/>
        <end position="208"/>
    </location>
</feature>
<gene>
    <name evidence="5" type="ORF">M0R89_08750</name>
</gene>
<dbReference type="Pfam" id="PF15915">
    <property type="entry name" value="BAT"/>
    <property type="match status" value="1"/>
</dbReference>
<evidence type="ECO:0000256" key="2">
    <source>
        <dbReference type="ARBA" id="ARBA00023163"/>
    </source>
</evidence>
<name>A0A8U0HYX9_9EURY</name>
<dbReference type="PANTHER" id="PTHR34236:SF1">
    <property type="entry name" value="DIMETHYL SULFOXIDE REDUCTASE TRANSCRIPTIONAL ACTIVATOR"/>
    <property type="match status" value="1"/>
</dbReference>
<dbReference type="EMBL" id="CP096659">
    <property type="protein sequence ID" value="UPV76128.1"/>
    <property type="molecule type" value="Genomic_DNA"/>
</dbReference>
<dbReference type="PANTHER" id="PTHR34236">
    <property type="entry name" value="DIMETHYL SULFOXIDE REDUCTASE TRANSCRIPTIONAL ACTIVATOR"/>
    <property type="match status" value="1"/>
</dbReference>
<dbReference type="InterPro" id="IPR031803">
    <property type="entry name" value="BAT_GAF/HTH-assoc"/>
</dbReference>
<accession>A0A8U0HYX9</accession>
<dbReference type="KEGG" id="halx:M0R89_08750"/>
<dbReference type="GeneID" id="72185283"/>
<evidence type="ECO:0000313" key="5">
    <source>
        <dbReference type="EMBL" id="UPV76128.1"/>
    </source>
</evidence>
<dbReference type="InterPro" id="IPR013324">
    <property type="entry name" value="RNA_pol_sigma_r3/r4-like"/>
</dbReference>
<keyword evidence="6" id="KW-1185">Reference proteome</keyword>
<proteinExistence type="predicted"/>
<sequence>MSIIAEFTTPAEEFALGDALASHPDVRVELEKVVPTRKEILPFFWAWGRDLEAFAETVREQPVVESLDRVDGVEDQILYRVAWSDVMTDLGSILRNAEATVLEASGQDDTWRFELRFTDQDGVRSFQSECVDHDISLELRRLHSLTEVDTEGSYDLTTEQRETLLTALERGYFEEPRDITLEELADELGLSPTAVSGRMRRAESKLIARTLVTET</sequence>
<keyword evidence="2" id="KW-0804">Transcription</keyword>
<keyword evidence="1" id="KW-0805">Transcription regulation</keyword>
<evidence type="ECO:0000259" key="3">
    <source>
        <dbReference type="Pfam" id="PF04967"/>
    </source>
</evidence>
<feature type="domain" description="Bacterioopsin transcriptional activator GAF and HTH associated" evidence="4">
    <location>
        <begin position="6"/>
        <end position="147"/>
    </location>
</feature>
<dbReference type="Proteomes" id="UP000830729">
    <property type="component" value="Chromosome"/>
</dbReference>
<reference evidence="5 6" key="1">
    <citation type="submission" date="2022-04" db="EMBL/GenBank/DDBJ databases">
        <title>Diverse halophilic archaea isolated from saline environments.</title>
        <authorList>
            <person name="Cui H.-L."/>
        </authorList>
    </citation>
    <scope>NUCLEOTIDE SEQUENCE [LARGE SCALE GENOMIC DNA]</scope>
    <source>
        <strain evidence="5 6">XZYJT49</strain>
    </source>
</reference>
<dbReference type="InterPro" id="IPR007050">
    <property type="entry name" value="HTH_bacterioopsin"/>
</dbReference>
<protein>
    <submittedName>
        <fullName evidence="5">Helix-turn-helix domain-containing protein</fullName>
    </submittedName>
</protein>
<organism evidence="5 6">
    <name type="scientific">Halorussus limi</name>
    <dbReference type="NCBI Taxonomy" id="2938695"/>
    <lineage>
        <taxon>Archaea</taxon>
        <taxon>Methanobacteriati</taxon>
        <taxon>Methanobacteriota</taxon>
        <taxon>Stenosarchaea group</taxon>
        <taxon>Halobacteria</taxon>
        <taxon>Halobacteriales</taxon>
        <taxon>Haladaptataceae</taxon>
        <taxon>Halorussus</taxon>
    </lineage>
</organism>